<name>A0A0F7W827_STRLW</name>
<evidence type="ECO:0000256" key="3">
    <source>
        <dbReference type="SAM" id="MobiDB-lite"/>
    </source>
</evidence>
<dbReference type="Pfam" id="PF00106">
    <property type="entry name" value="adh_short"/>
    <property type="match status" value="1"/>
</dbReference>
<dbReference type="InterPro" id="IPR057326">
    <property type="entry name" value="KR_dom"/>
</dbReference>
<dbReference type="PRINTS" id="PR00081">
    <property type="entry name" value="GDHRDH"/>
</dbReference>
<evidence type="ECO:0000259" key="4">
    <source>
        <dbReference type="SMART" id="SM00822"/>
    </source>
</evidence>
<dbReference type="SMART" id="SM00822">
    <property type="entry name" value="PKS_KR"/>
    <property type="match status" value="1"/>
</dbReference>
<dbReference type="PANTHER" id="PTHR44196:SF1">
    <property type="entry name" value="DEHYDROGENASE_REDUCTASE SDR FAMILY MEMBER 7B"/>
    <property type="match status" value="1"/>
</dbReference>
<feature type="compositionally biased region" description="Basic and acidic residues" evidence="3">
    <location>
        <begin position="288"/>
        <end position="298"/>
    </location>
</feature>
<dbReference type="GO" id="GO:0016491">
    <property type="term" value="F:oxidoreductase activity"/>
    <property type="evidence" value="ECO:0007669"/>
    <property type="project" value="UniProtKB-KW"/>
</dbReference>
<dbReference type="PANTHER" id="PTHR44196">
    <property type="entry name" value="DEHYDROGENASE/REDUCTASE SDR FAMILY MEMBER 7B"/>
    <property type="match status" value="1"/>
</dbReference>
<dbReference type="InterPro" id="IPR020904">
    <property type="entry name" value="Sc_DH/Rdtase_CS"/>
</dbReference>
<feature type="compositionally biased region" description="Basic and acidic residues" evidence="3">
    <location>
        <begin position="306"/>
        <end position="330"/>
    </location>
</feature>
<comment type="similarity">
    <text evidence="1">Belongs to the short-chain dehydrogenases/reductases (SDR) family.</text>
</comment>
<dbReference type="Gene3D" id="3.40.50.720">
    <property type="entry name" value="NAD(P)-binding Rossmann-like Domain"/>
    <property type="match status" value="1"/>
</dbReference>
<feature type="domain" description="Ketoreductase" evidence="4">
    <location>
        <begin position="14"/>
        <end position="193"/>
    </location>
</feature>
<dbReference type="NCBIfam" id="NF004526">
    <property type="entry name" value="PRK05872.1"/>
    <property type="match status" value="1"/>
</dbReference>
<dbReference type="SUPFAM" id="SSF51735">
    <property type="entry name" value="NAD(P)-binding Rossmann-fold domains"/>
    <property type="match status" value="1"/>
</dbReference>
<gene>
    <name evidence="5" type="primary">sle_65880</name>
</gene>
<evidence type="ECO:0000313" key="6">
    <source>
        <dbReference type="Proteomes" id="UP000035016"/>
    </source>
</evidence>
<evidence type="ECO:0000313" key="5">
    <source>
        <dbReference type="EMBL" id="CQR66042.1"/>
    </source>
</evidence>
<sequence>MSGRPAVDSPLRNRTVVVTGAARGIGAALALELARRGARLALLGHEKPLLDAVAATVPSAALTWEVDVTDAEALAGAADEVRRRLGPPSAVVANAGIATGGPFATSDPALWRRVIDVNLTGSAQTARAFLPDLTDTAGYYLQVASSASLGAAPLMSAYCAAKAGAEAFAQALRAEVAHLGIGVGIAYVHWTDTEMIRDADRYTALRTLRVRMPPPASRVSPVDAVAARLAHAVERRRTTVYVPAWLRMAQVVRTAMPPVVLRRTRRELPRLEDARELTATGPLGAGGRADRAAAEETAGRQTGETADPKTETTPDTGERAAKETDGETDE</sequence>
<feature type="region of interest" description="Disordered" evidence="3">
    <location>
        <begin position="272"/>
        <end position="330"/>
    </location>
</feature>
<reference evidence="5 6" key="1">
    <citation type="submission" date="2015-02" db="EMBL/GenBank/DDBJ databases">
        <authorList>
            <person name="Gomez-Escribano P.J."/>
        </authorList>
    </citation>
    <scope>NUCLEOTIDE SEQUENCE [LARGE SCALE GENOMIC DNA]</scope>
    <source>
        <strain evidence="6">C34 (DSM 42122 / NRRL B-24963)</strain>
    </source>
</reference>
<organism evidence="5 6">
    <name type="scientific">Streptomyces leeuwenhoekii</name>
    <dbReference type="NCBI Taxonomy" id="1437453"/>
    <lineage>
        <taxon>Bacteria</taxon>
        <taxon>Bacillati</taxon>
        <taxon>Actinomycetota</taxon>
        <taxon>Actinomycetes</taxon>
        <taxon>Kitasatosporales</taxon>
        <taxon>Streptomycetaceae</taxon>
        <taxon>Streptomyces</taxon>
    </lineage>
</organism>
<dbReference type="EMBL" id="LN831790">
    <property type="protein sequence ID" value="CQR66042.1"/>
    <property type="molecule type" value="Genomic_DNA"/>
</dbReference>
<protein>
    <submittedName>
        <fullName evidence="5">Probable oxidoreductase ephD</fullName>
    </submittedName>
</protein>
<dbReference type="InterPro" id="IPR002347">
    <property type="entry name" value="SDR_fam"/>
</dbReference>
<dbReference type="PROSITE" id="PS00061">
    <property type="entry name" value="ADH_SHORT"/>
    <property type="match status" value="1"/>
</dbReference>
<dbReference type="Proteomes" id="UP000035016">
    <property type="component" value="Chromosome Chromosome"/>
</dbReference>
<keyword evidence="2" id="KW-0560">Oxidoreductase</keyword>
<dbReference type="KEGG" id="sle:sle_65880"/>
<accession>A0A0F7W827</accession>
<evidence type="ECO:0000256" key="1">
    <source>
        <dbReference type="ARBA" id="ARBA00006484"/>
    </source>
</evidence>
<proteinExistence type="inferred from homology"/>
<dbReference type="InterPro" id="IPR036291">
    <property type="entry name" value="NAD(P)-bd_dom_sf"/>
</dbReference>
<dbReference type="AlphaFoldDB" id="A0A0F7W827"/>
<evidence type="ECO:0000256" key="2">
    <source>
        <dbReference type="ARBA" id="ARBA00023002"/>
    </source>
</evidence>
<dbReference type="RefSeq" id="WP_242514047.1">
    <property type="nucleotide sequence ID" value="NZ_AZSD01000375.1"/>
</dbReference>
<dbReference type="GO" id="GO:0016020">
    <property type="term" value="C:membrane"/>
    <property type="evidence" value="ECO:0007669"/>
    <property type="project" value="TreeGrafter"/>
</dbReference>